<name>A0A2I0K164_PUNGR</name>
<organism evidence="3 4">
    <name type="scientific">Punica granatum</name>
    <name type="common">Pomegranate</name>
    <dbReference type="NCBI Taxonomy" id="22663"/>
    <lineage>
        <taxon>Eukaryota</taxon>
        <taxon>Viridiplantae</taxon>
        <taxon>Streptophyta</taxon>
        <taxon>Embryophyta</taxon>
        <taxon>Tracheophyta</taxon>
        <taxon>Spermatophyta</taxon>
        <taxon>Magnoliopsida</taxon>
        <taxon>eudicotyledons</taxon>
        <taxon>Gunneridae</taxon>
        <taxon>Pentapetalae</taxon>
        <taxon>rosids</taxon>
        <taxon>malvids</taxon>
        <taxon>Myrtales</taxon>
        <taxon>Lythraceae</taxon>
        <taxon>Punica</taxon>
    </lineage>
</organism>
<gene>
    <name evidence="3" type="ORF">CRG98_017790</name>
</gene>
<feature type="domain" description="Retrotransposon Copia-like N-terminal" evidence="2">
    <location>
        <begin position="35"/>
        <end position="67"/>
    </location>
</feature>
<comment type="caution">
    <text evidence="3">The sequence shown here is derived from an EMBL/GenBank/DDBJ whole genome shotgun (WGS) entry which is preliminary data.</text>
</comment>
<dbReference type="EMBL" id="PGOL01001002">
    <property type="protein sequence ID" value="PKI61813.1"/>
    <property type="molecule type" value="Genomic_DNA"/>
</dbReference>
<reference evidence="3 4" key="1">
    <citation type="submission" date="2017-11" db="EMBL/GenBank/DDBJ databases">
        <title>De-novo sequencing of pomegranate (Punica granatum L.) genome.</title>
        <authorList>
            <person name="Akparov Z."/>
            <person name="Amiraslanov A."/>
            <person name="Hajiyeva S."/>
            <person name="Abbasov M."/>
            <person name="Kaur K."/>
            <person name="Hamwieh A."/>
            <person name="Solovyev V."/>
            <person name="Salamov A."/>
            <person name="Braich B."/>
            <person name="Kosarev P."/>
            <person name="Mahmoud A."/>
            <person name="Hajiyev E."/>
            <person name="Babayeva S."/>
            <person name="Izzatullayeva V."/>
            <person name="Mammadov A."/>
            <person name="Mammadov A."/>
            <person name="Sharifova S."/>
            <person name="Ojaghi J."/>
            <person name="Eynullazada K."/>
            <person name="Bayramov B."/>
            <person name="Abdulazimova A."/>
            <person name="Shahmuradov I."/>
        </authorList>
    </citation>
    <scope>NUCLEOTIDE SEQUENCE [LARGE SCALE GENOMIC DNA]</scope>
    <source>
        <strain evidence="4">cv. AG2017</strain>
        <tissue evidence="3">Leaf</tissue>
    </source>
</reference>
<dbReference type="Pfam" id="PF14244">
    <property type="entry name" value="Retrotran_gag_3"/>
    <property type="match status" value="1"/>
</dbReference>
<evidence type="ECO:0000313" key="3">
    <source>
        <dbReference type="EMBL" id="PKI61813.1"/>
    </source>
</evidence>
<dbReference type="AlphaFoldDB" id="A0A2I0K164"/>
<proteinExistence type="predicted"/>
<evidence type="ECO:0000313" key="4">
    <source>
        <dbReference type="Proteomes" id="UP000233551"/>
    </source>
</evidence>
<protein>
    <recommendedName>
        <fullName evidence="2">Retrotransposon Copia-like N-terminal domain-containing protein</fullName>
    </recommendedName>
</protein>
<accession>A0A2I0K164</accession>
<feature type="compositionally biased region" description="Basic and acidic residues" evidence="1">
    <location>
        <begin position="1"/>
        <end position="16"/>
    </location>
</feature>
<dbReference type="InterPro" id="IPR029472">
    <property type="entry name" value="Copia-like_N"/>
</dbReference>
<evidence type="ECO:0000256" key="1">
    <source>
        <dbReference type="SAM" id="MobiDB-lite"/>
    </source>
</evidence>
<dbReference type="Proteomes" id="UP000233551">
    <property type="component" value="Unassembled WGS sequence"/>
</dbReference>
<evidence type="ECO:0000259" key="2">
    <source>
        <dbReference type="Pfam" id="PF14244"/>
    </source>
</evidence>
<sequence length="193" mass="21847">MSDINDPDKSPKKGVERGQSSMMKEDLPPVYPLGNSDETVVALLSCTLKGDNYLNWSRAMLTTLEAKVSNHRHKSTMFIRWSPMRKARRLSHDQRKGYLRQLFFWRRGRIMGRATRAGREILLVCRMVDRVGKEVIRVCRTWAGRATIVLVARPNSSTPQKVGPFANITIRSLQGYPTDYLKKPNGGAGRGST</sequence>
<keyword evidence="4" id="KW-1185">Reference proteome</keyword>
<feature type="region of interest" description="Disordered" evidence="1">
    <location>
        <begin position="1"/>
        <end position="29"/>
    </location>
</feature>